<dbReference type="Proteomes" id="UP000318833">
    <property type="component" value="Unassembled WGS sequence"/>
</dbReference>
<evidence type="ECO:0000313" key="2">
    <source>
        <dbReference type="EMBL" id="TSE06677.1"/>
    </source>
</evidence>
<proteinExistence type="predicted"/>
<sequence length="153" mass="17699">MKIYHKIKAFTLTEVMVVMVISAIVVGLAFSVLGIVQKNMRNIGKNYQNQEQIQSFETALTIDFNTFPTAVWDPIENTLMVSSPIDERKYQFYNDSVVTNISKHAISIKEKMFYFEGRLVQSGSIDAIKFTFHNTKESHRLFVFKYNDATIHF</sequence>
<dbReference type="InterPro" id="IPR012902">
    <property type="entry name" value="N_methyl_site"/>
</dbReference>
<keyword evidence="1" id="KW-1133">Transmembrane helix</keyword>
<organism evidence="2 3">
    <name type="scientific">Aquimarina algiphila</name>
    <dbReference type="NCBI Taxonomy" id="2047982"/>
    <lineage>
        <taxon>Bacteria</taxon>
        <taxon>Pseudomonadati</taxon>
        <taxon>Bacteroidota</taxon>
        <taxon>Flavobacteriia</taxon>
        <taxon>Flavobacteriales</taxon>
        <taxon>Flavobacteriaceae</taxon>
        <taxon>Aquimarina</taxon>
    </lineage>
</organism>
<accession>A0A554VGW3</accession>
<feature type="transmembrane region" description="Helical" evidence="1">
    <location>
        <begin position="15"/>
        <end position="36"/>
    </location>
</feature>
<keyword evidence="3" id="KW-1185">Reference proteome</keyword>
<dbReference type="SUPFAM" id="SSF54523">
    <property type="entry name" value="Pili subunits"/>
    <property type="match status" value="1"/>
</dbReference>
<protein>
    <submittedName>
        <fullName evidence="2">Prepilin-type N-terminal cleavage/methylation domain-containing protein</fullName>
    </submittedName>
</protein>
<dbReference type="OrthoDB" id="1189466at2"/>
<reference evidence="2 3" key="1">
    <citation type="submission" date="2019-07" db="EMBL/GenBank/DDBJ databases">
        <title>The draft genome sequence of Aquimarina algiphila M91.</title>
        <authorList>
            <person name="Meng X."/>
        </authorList>
    </citation>
    <scope>NUCLEOTIDE SEQUENCE [LARGE SCALE GENOMIC DNA]</scope>
    <source>
        <strain evidence="2 3">M91</strain>
    </source>
</reference>
<comment type="caution">
    <text evidence="2">The sequence shown here is derived from an EMBL/GenBank/DDBJ whole genome shotgun (WGS) entry which is preliminary data.</text>
</comment>
<keyword evidence="1" id="KW-0812">Transmembrane</keyword>
<name>A0A554VGW3_9FLAO</name>
<dbReference type="Pfam" id="PF07963">
    <property type="entry name" value="N_methyl"/>
    <property type="match status" value="1"/>
</dbReference>
<dbReference type="InterPro" id="IPR045584">
    <property type="entry name" value="Pilin-like"/>
</dbReference>
<dbReference type="AlphaFoldDB" id="A0A554VGW3"/>
<keyword evidence="1" id="KW-0472">Membrane</keyword>
<dbReference type="NCBIfam" id="TIGR02532">
    <property type="entry name" value="IV_pilin_GFxxxE"/>
    <property type="match status" value="1"/>
</dbReference>
<evidence type="ECO:0000313" key="3">
    <source>
        <dbReference type="Proteomes" id="UP000318833"/>
    </source>
</evidence>
<gene>
    <name evidence="2" type="ORF">FOF46_18390</name>
</gene>
<evidence type="ECO:0000256" key="1">
    <source>
        <dbReference type="SAM" id="Phobius"/>
    </source>
</evidence>
<dbReference type="RefSeq" id="WP_143917469.1">
    <property type="nucleotide sequence ID" value="NZ_CANLFO010000003.1"/>
</dbReference>
<dbReference type="EMBL" id="VLNR01000042">
    <property type="protein sequence ID" value="TSE06677.1"/>
    <property type="molecule type" value="Genomic_DNA"/>
</dbReference>